<accession>A0A1R2CIL1</accession>
<dbReference type="AlphaFoldDB" id="A0A1R2CIL1"/>
<dbReference type="Proteomes" id="UP000187209">
    <property type="component" value="Unassembled WGS sequence"/>
</dbReference>
<keyword evidence="2" id="KW-1185">Reference proteome</keyword>
<evidence type="ECO:0000313" key="1">
    <source>
        <dbReference type="EMBL" id="OMJ88786.1"/>
    </source>
</evidence>
<organism evidence="1 2">
    <name type="scientific">Stentor coeruleus</name>
    <dbReference type="NCBI Taxonomy" id="5963"/>
    <lineage>
        <taxon>Eukaryota</taxon>
        <taxon>Sar</taxon>
        <taxon>Alveolata</taxon>
        <taxon>Ciliophora</taxon>
        <taxon>Postciliodesmatophora</taxon>
        <taxon>Heterotrichea</taxon>
        <taxon>Heterotrichida</taxon>
        <taxon>Stentoridae</taxon>
        <taxon>Stentor</taxon>
    </lineage>
</organism>
<dbReference type="EMBL" id="MPUH01000141">
    <property type="protein sequence ID" value="OMJ88786.1"/>
    <property type="molecule type" value="Genomic_DNA"/>
</dbReference>
<evidence type="ECO:0000313" key="2">
    <source>
        <dbReference type="Proteomes" id="UP000187209"/>
    </source>
</evidence>
<reference evidence="1 2" key="1">
    <citation type="submission" date="2016-11" db="EMBL/GenBank/DDBJ databases">
        <title>The macronuclear genome of Stentor coeruleus: a giant cell with tiny introns.</title>
        <authorList>
            <person name="Slabodnick M."/>
            <person name="Ruby J.G."/>
            <person name="Reiff S.B."/>
            <person name="Swart E.C."/>
            <person name="Gosai S."/>
            <person name="Prabakaran S."/>
            <person name="Witkowska E."/>
            <person name="Larue G.E."/>
            <person name="Fisher S."/>
            <person name="Freeman R.M."/>
            <person name="Gunawardena J."/>
            <person name="Chu W."/>
            <person name="Stover N.A."/>
            <person name="Gregory B.D."/>
            <person name="Nowacki M."/>
            <person name="Derisi J."/>
            <person name="Roy S.W."/>
            <person name="Marshall W.F."/>
            <person name="Sood P."/>
        </authorList>
    </citation>
    <scope>NUCLEOTIDE SEQUENCE [LARGE SCALE GENOMIC DNA]</scope>
    <source>
        <strain evidence="1">WM001</strain>
    </source>
</reference>
<comment type="caution">
    <text evidence="1">The sequence shown here is derived from an EMBL/GenBank/DDBJ whole genome shotgun (WGS) entry which is preliminary data.</text>
</comment>
<sequence>MKMDMNSHLMNLPINMTGKNKDIVMKVKANYNEFRVALTKDFKISAFSKLEYLDDYGEIQPINDDKSYFECLKCSNGQMHYMSVIECIIDPDPDDDDNKIIGKKISQCIRCLSNLKEGAISCGKCKYLQPNGLNN</sequence>
<protein>
    <submittedName>
        <fullName evidence="1">Uncharacterized protein</fullName>
    </submittedName>
</protein>
<gene>
    <name evidence="1" type="ORF">SteCoe_9170</name>
</gene>
<name>A0A1R2CIL1_9CILI</name>
<proteinExistence type="predicted"/>